<name>A0A2S6N6M3_9HYPH</name>
<dbReference type="Proteomes" id="UP000239089">
    <property type="component" value="Unassembled WGS sequence"/>
</dbReference>
<comment type="caution">
    <text evidence="1">The sequence shown here is derived from an EMBL/GenBank/DDBJ whole genome shotgun (WGS) entry which is preliminary data.</text>
</comment>
<gene>
    <name evidence="1" type="ORF">CCR94_13180</name>
</gene>
<dbReference type="EMBL" id="NHSJ01000082">
    <property type="protein sequence ID" value="PPQ30269.1"/>
    <property type="molecule type" value="Genomic_DNA"/>
</dbReference>
<evidence type="ECO:0008006" key="3">
    <source>
        <dbReference type="Google" id="ProtNLM"/>
    </source>
</evidence>
<evidence type="ECO:0000313" key="1">
    <source>
        <dbReference type="EMBL" id="PPQ30269.1"/>
    </source>
</evidence>
<reference evidence="1 2" key="1">
    <citation type="journal article" date="2018" name="Arch. Microbiol.">
        <title>New insights into the metabolic potential of the phototrophic purple bacterium Rhodopila globiformis DSM 161(T) from its draft genome sequence and evidence for a vanadium-dependent nitrogenase.</title>
        <authorList>
            <person name="Imhoff J.F."/>
            <person name="Rahn T."/>
            <person name="Kunzel S."/>
            <person name="Neulinger S.C."/>
        </authorList>
    </citation>
    <scope>NUCLEOTIDE SEQUENCE [LARGE SCALE GENOMIC DNA]</scope>
    <source>
        <strain evidence="1 2">DSM 16996</strain>
    </source>
</reference>
<protein>
    <recommendedName>
        <fullName evidence="3">DUF1254 domain-containing protein</fullName>
    </recommendedName>
</protein>
<dbReference type="RefSeq" id="WP_104508312.1">
    <property type="nucleotide sequence ID" value="NZ_JACIGC010000004.1"/>
</dbReference>
<accession>A0A2S6N6M3</accession>
<dbReference type="AlphaFoldDB" id="A0A2S6N6M3"/>
<dbReference type="OrthoDB" id="1346484at2"/>
<evidence type="ECO:0000313" key="2">
    <source>
        <dbReference type="Proteomes" id="UP000239089"/>
    </source>
</evidence>
<proteinExistence type="predicted"/>
<sequence>MSARISRLDRAIGLIPWALAVVFGAVAVHLLSLLALPALAPHSAYRRLAANLPVGEIRLLPRATPDNPGPSFSDPFAFLAVCRFDLTGGPLRLRATADGDHPLSVSVRLADGAIVYSGSDSQTPGGRFNILIVTRSQAEAIDAARDEQDEAAAADTGELRVVAPRSKGFALFRLLALREGEADEVAAQRAGFECKSEKPPA</sequence>
<keyword evidence="2" id="KW-1185">Reference proteome</keyword>
<organism evidence="1 2">
    <name type="scientific">Rhodoblastus sphagnicola</name>
    <dbReference type="NCBI Taxonomy" id="333368"/>
    <lineage>
        <taxon>Bacteria</taxon>
        <taxon>Pseudomonadati</taxon>
        <taxon>Pseudomonadota</taxon>
        <taxon>Alphaproteobacteria</taxon>
        <taxon>Hyphomicrobiales</taxon>
        <taxon>Rhodoblastaceae</taxon>
        <taxon>Rhodoblastus</taxon>
    </lineage>
</organism>